<comment type="similarity">
    <text evidence="2 10">Belongs to the gluconokinase GntK/GntV family.</text>
</comment>
<dbReference type="InterPro" id="IPR027417">
    <property type="entry name" value="P-loop_NTPase"/>
</dbReference>
<evidence type="ECO:0000256" key="6">
    <source>
        <dbReference type="ARBA" id="ARBA00022777"/>
    </source>
</evidence>
<evidence type="ECO:0000256" key="7">
    <source>
        <dbReference type="ARBA" id="ARBA00022840"/>
    </source>
</evidence>
<dbReference type="AlphaFoldDB" id="A0AAJ1WG99"/>
<dbReference type="GO" id="GO:0019521">
    <property type="term" value="P:D-gluconate metabolic process"/>
    <property type="evidence" value="ECO:0007669"/>
    <property type="project" value="UniProtKB-KW"/>
</dbReference>
<dbReference type="PANTHER" id="PTHR43442:SF3">
    <property type="entry name" value="GLUCONOKINASE-RELATED"/>
    <property type="match status" value="1"/>
</dbReference>
<evidence type="ECO:0000313" key="13">
    <source>
        <dbReference type="Proteomes" id="UP001239267"/>
    </source>
</evidence>
<keyword evidence="13" id="KW-1185">Reference proteome</keyword>
<evidence type="ECO:0000313" key="12">
    <source>
        <dbReference type="EMBL" id="MDQ0146817.1"/>
    </source>
</evidence>
<dbReference type="RefSeq" id="WP_307360683.1">
    <property type="nucleotide sequence ID" value="NZ_JAUSTB010000008.1"/>
</dbReference>
<reference evidence="12 13" key="1">
    <citation type="submission" date="2023-07" db="EMBL/GenBank/DDBJ databases">
        <title>Sorghum-associated microbial communities from plants grown in Nebraska, USA.</title>
        <authorList>
            <person name="Schachtman D."/>
        </authorList>
    </citation>
    <scope>NUCLEOTIDE SEQUENCE [LARGE SCALE GENOMIC DNA]</scope>
    <source>
        <strain evidence="12 13">DS1001</strain>
    </source>
</reference>
<feature type="compositionally biased region" description="Low complexity" evidence="11">
    <location>
        <begin position="172"/>
        <end position="184"/>
    </location>
</feature>
<evidence type="ECO:0000256" key="5">
    <source>
        <dbReference type="ARBA" id="ARBA00022741"/>
    </source>
</evidence>
<dbReference type="NCBIfam" id="TIGR01313">
    <property type="entry name" value="therm_gnt_kin"/>
    <property type="match status" value="1"/>
</dbReference>
<evidence type="ECO:0000256" key="8">
    <source>
        <dbReference type="ARBA" id="ARBA00023064"/>
    </source>
</evidence>
<keyword evidence="4 10" id="KW-0808">Transferase</keyword>
<dbReference type="GO" id="GO:0005737">
    <property type="term" value="C:cytoplasm"/>
    <property type="evidence" value="ECO:0007669"/>
    <property type="project" value="TreeGrafter"/>
</dbReference>
<dbReference type="CDD" id="cd02021">
    <property type="entry name" value="GntK"/>
    <property type="match status" value="1"/>
</dbReference>
<comment type="pathway">
    <text evidence="1">Carbohydrate acid metabolism.</text>
</comment>
<gene>
    <name evidence="12" type="ORF">J2T23_002719</name>
</gene>
<name>A0AAJ1WG99_9MICC</name>
<organism evidence="12 13">
    <name type="scientific">Pseudarthrobacter niigatensis</name>
    <dbReference type="NCBI Taxonomy" id="369935"/>
    <lineage>
        <taxon>Bacteria</taxon>
        <taxon>Bacillati</taxon>
        <taxon>Actinomycetota</taxon>
        <taxon>Actinomycetes</taxon>
        <taxon>Micrococcales</taxon>
        <taxon>Micrococcaceae</taxon>
        <taxon>Pseudarthrobacter</taxon>
    </lineage>
</organism>
<evidence type="ECO:0000256" key="10">
    <source>
        <dbReference type="RuleBase" id="RU363066"/>
    </source>
</evidence>
<evidence type="ECO:0000256" key="4">
    <source>
        <dbReference type="ARBA" id="ARBA00022679"/>
    </source>
</evidence>
<dbReference type="EC" id="2.7.1.12" evidence="3 10"/>
<dbReference type="EMBL" id="JAUSTB010000008">
    <property type="protein sequence ID" value="MDQ0146817.1"/>
    <property type="molecule type" value="Genomic_DNA"/>
</dbReference>
<keyword evidence="6 10" id="KW-0418">Kinase</keyword>
<protein>
    <recommendedName>
        <fullName evidence="3 10">Gluconokinase</fullName>
        <ecNumber evidence="3 10">2.7.1.12</ecNumber>
    </recommendedName>
</protein>
<feature type="region of interest" description="Disordered" evidence="11">
    <location>
        <begin position="171"/>
        <end position="203"/>
    </location>
</feature>
<evidence type="ECO:0000256" key="9">
    <source>
        <dbReference type="ARBA" id="ARBA00048090"/>
    </source>
</evidence>
<evidence type="ECO:0000256" key="3">
    <source>
        <dbReference type="ARBA" id="ARBA00012054"/>
    </source>
</evidence>
<evidence type="ECO:0000256" key="2">
    <source>
        <dbReference type="ARBA" id="ARBA00008420"/>
    </source>
</evidence>
<dbReference type="SUPFAM" id="SSF52540">
    <property type="entry name" value="P-loop containing nucleoside triphosphate hydrolases"/>
    <property type="match status" value="1"/>
</dbReference>
<dbReference type="Proteomes" id="UP001239267">
    <property type="component" value="Unassembled WGS sequence"/>
</dbReference>
<keyword evidence="5 10" id="KW-0547">Nucleotide-binding</keyword>
<proteinExistence type="inferred from homology"/>
<evidence type="ECO:0000256" key="11">
    <source>
        <dbReference type="SAM" id="MobiDB-lite"/>
    </source>
</evidence>
<keyword evidence="8" id="KW-0311">Gluconate utilization</keyword>
<dbReference type="GO" id="GO:0005524">
    <property type="term" value="F:ATP binding"/>
    <property type="evidence" value="ECO:0007669"/>
    <property type="project" value="UniProtKB-KW"/>
</dbReference>
<dbReference type="InterPro" id="IPR006001">
    <property type="entry name" value="Therm_gnt_kin"/>
</dbReference>
<comment type="caution">
    <text evidence="12">The sequence shown here is derived from an EMBL/GenBank/DDBJ whole genome shotgun (WGS) entry which is preliminary data.</text>
</comment>
<dbReference type="PANTHER" id="PTHR43442">
    <property type="entry name" value="GLUCONOKINASE-RELATED"/>
    <property type="match status" value="1"/>
</dbReference>
<sequence length="203" mass="21383">MDAAITPGSVQQPVLVIMGVSGSGKSTVAGILAGQLGWDLEEGDDLHPAENVAKMASGIPLTDEDRWPWLDTIASWIIEHTMAGIPGIITCSALKKIYRDRLREKNVVFVHLSGSKEQIGRRLTARMDHYMPPSLLDSQIATLEPPGPDENTIVVDVGRTPAEEAAEVVRRLGLSPASGSSALGHPHPGRSSAAGQPGDTAGA</sequence>
<dbReference type="GO" id="GO:0046316">
    <property type="term" value="F:gluconokinase activity"/>
    <property type="evidence" value="ECO:0007669"/>
    <property type="project" value="UniProtKB-EC"/>
</dbReference>
<comment type="catalytic activity">
    <reaction evidence="9 10">
        <text>D-gluconate + ATP = 6-phospho-D-gluconate + ADP + H(+)</text>
        <dbReference type="Rhea" id="RHEA:19433"/>
        <dbReference type="ChEBI" id="CHEBI:15378"/>
        <dbReference type="ChEBI" id="CHEBI:18391"/>
        <dbReference type="ChEBI" id="CHEBI:30616"/>
        <dbReference type="ChEBI" id="CHEBI:58759"/>
        <dbReference type="ChEBI" id="CHEBI:456216"/>
        <dbReference type="EC" id="2.7.1.12"/>
    </reaction>
</comment>
<keyword evidence="7 10" id="KW-0067">ATP-binding</keyword>
<dbReference type="Gene3D" id="3.40.50.300">
    <property type="entry name" value="P-loop containing nucleotide triphosphate hydrolases"/>
    <property type="match status" value="1"/>
</dbReference>
<accession>A0AAJ1WG99</accession>
<evidence type="ECO:0000256" key="1">
    <source>
        <dbReference type="ARBA" id="ARBA00004761"/>
    </source>
</evidence>
<dbReference type="FunFam" id="3.40.50.300:FF:000522">
    <property type="entry name" value="Gluconokinase"/>
    <property type="match status" value="1"/>
</dbReference>